<evidence type="ECO:0000313" key="8">
    <source>
        <dbReference type="EMBL" id="ABZ72871.1"/>
    </source>
</evidence>
<keyword evidence="4 5" id="KW-0274">FAD</keyword>
<dbReference type="PROSITE" id="PS00624">
    <property type="entry name" value="GMC_OXRED_2"/>
    <property type="match status" value="1"/>
</dbReference>
<evidence type="ECO:0000256" key="1">
    <source>
        <dbReference type="ARBA" id="ARBA00001974"/>
    </source>
</evidence>
<evidence type="ECO:0000256" key="2">
    <source>
        <dbReference type="ARBA" id="ARBA00010790"/>
    </source>
</evidence>
<dbReference type="InterPro" id="IPR000172">
    <property type="entry name" value="GMC_OxRdtase_N"/>
</dbReference>
<comment type="cofactor">
    <cofactor evidence="1">
        <name>FAD</name>
        <dbReference type="ChEBI" id="CHEBI:57692"/>
    </cofactor>
</comment>
<dbReference type="PIRSF" id="PIRSF000137">
    <property type="entry name" value="Alcohol_oxidase"/>
    <property type="match status" value="1"/>
</dbReference>
<evidence type="ECO:0000259" key="6">
    <source>
        <dbReference type="PROSITE" id="PS00623"/>
    </source>
</evidence>
<evidence type="ECO:0000256" key="5">
    <source>
        <dbReference type="RuleBase" id="RU003968"/>
    </source>
</evidence>
<gene>
    <name evidence="8" type="ordered locus">Caul_3744</name>
</gene>
<dbReference type="eggNOG" id="COG2303">
    <property type="taxonomic scope" value="Bacteria"/>
</dbReference>
<dbReference type="HOGENOM" id="CLU_002865_7_1_5"/>
<evidence type="ECO:0000259" key="7">
    <source>
        <dbReference type="PROSITE" id="PS00624"/>
    </source>
</evidence>
<protein>
    <submittedName>
        <fullName evidence="8">Glucose-methanol-choline oxidoreductase</fullName>
    </submittedName>
</protein>
<dbReference type="SUPFAM" id="SSF54373">
    <property type="entry name" value="FAD-linked reductases, C-terminal domain"/>
    <property type="match status" value="1"/>
</dbReference>
<dbReference type="GO" id="GO:0016020">
    <property type="term" value="C:membrane"/>
    <property type="evidence" value="ECO:0007669"/>
    <property type="project" value="TreeGrafter"/>
</dbReference>
<dbReference type="NCBIfam" id="NF002550">
    <property type="entry name" value="PRK02106.1"/>
    <property type="match status" value="1"/>
</dbReference>
<name>B0T8V4_CAUSK</name>
<dbReference type="KEGG" id="cak:Caul_3744"/>
<dbReference type="GO" id="GO:0050660">
    <property type="term" value="F:flavin adenine dinucleotide binding"/>
    <property type="evidence" value="ECO:0007669"/>
    <property type="project" value="InterPro"/>
</dbReference>
<dbReference type="Pfam" id="PF00732">
    <property type="entry name" value="GMC_oxred_N"/>
    <property type="match status" value="1"/>
</dbReference>
<dbReference type="AlphaFoldDB" id="B0T8V4"/>
<dbReference type="GO" id="GO:0019285">
    <property type="term" value="P:glycine betaine biosynthetic process from choline"/>
    <property type="evidence" value="ECO:0007669"/>
    <property type="project" value="TreeGrafter"/>
</dbReference>
<dbReference type="EMBL" id="CP000927">
    <property type="protein sequence ID" value="ABZ72871.1"/>
    <property type="molecule type" value="Genomic_DNA"/>
</dbReference>
<dbReference type="PANTHER" id="PTHR11552">
    <property type="entry name" value="GLUCOSE-METHANOL-CHOLINE GMC OXIDOREDUCTASE"/>
    <property type="match status" value="1"/>
</dbReference>
<keyword evidence="3 5" id="KW-0285">Flavoprotein</keyword>
<dbReference type="Gene3D" id="3.30.560.10">
    <property type="entry name" value="Glucose Oxidase, domain 3"/>
    <property type="match status" value="1"/>
</dbReference>
<reference evidence="8" key="1">
    <citation type="submission" date="2008-01" db="EMBL/GenBank/DDBJ databases">
        <title>Complete sequence of chromosome of Caulobacter sp. K31.</title>
        <authorList>
            <consortium name="US DOE Joint Genome Institute"/>
            <person name="Copeland A."/>
            <person name="Lucas S."/>
            <person name="Lapidus A."/>
            <person name="Barry K."/>
            <person name="Glavina del Rio T."/>
            <person name="Dalin E."/>
            <person name="Tice H."/>
            <person name="Pitluck S."/>
            <person name="Bruce D."/>
            <person name="Goodwin L."/>
            <person name="Thompson L.S."/>
            <person name="Brettin T."/>
            <person name="Detter J.C."/>
            <person name="Han C."/>
            <person name="Schmutz J."/>
            <person name="Larimer F."/>
            <person name="Land M."/>
            <person name="Hauser L."/>
            <person name="Kyrpides N."/>
            <person name="Kim E."/>
            <person name="Stephens C."/>
            <person name="Richardson P."/>
        </authorList>
    </citation>
    <scope>NUCLEOTIDE SEQUENCE [LARGE SCALE GENOMIC DNA]</scope>
    <source>
        <strain evidence="8">K31</strain>
    </source>
</reference>
<feature type="domain" description="Glucose-methanol-choline oxidoreductase N-terminal" evidence="7">
    <location>
        <begin position="258"/>
        <end position="272"/>
    </location>
</feature>
<dbReference type="PROSITE" id="PS00623">
    <property type="entry name" value="GMC_OXRED_1"/>
    <property type="match status" value="1"/>
</dbReference>
<dbReference type="OrthoDB" id="9785276at2"/>
<sequence>MASTRYDYVIIGAGSAGCVLAARLTEDANVKVLLLEAGGKNTSILVKMPAGVGELIKAKGDQNWGFWTEAEPHLNDRKLWWPRGKGLGGSSAINGMIYIRGHARDYDQWRQMGLSGWSYAEVLPYFKRSETHHGGGDAYHGGAGPLHVSGGESKSPFYPALIEAGRQAGHATTKDFNGFRQEGFGPYDLTIRDGKRWSAAAAYLTAALARPNLTCVTEARTTRILIENGKAIGVEYVVGTDPARLVAHADAEVLLSAGAVQSPHILQLSGVGDPDDLKAHGIAPVHEAKGVGANLQDHLDVCLSWTSKNLVTAYSANKGLKKLGTGLSYMLLGKGLGRQQFLESGAFLKSRPDLDRPDLQIHGVLAIMQDHGKTMIEKDGFTLHVCQLRPESRGKVGLRSADPFDDPTILGNYLATDEDRRAIREGVRIGRDVAAQAALDPYRESEYAPGADIKTDAEIDAWVRAKAETIYHPVGTCRMGAAGDPLAVVDDQLRVQGIEGLRVIDASVMPTLIGGNTNAPTIMIAERASDLIRGKVLLPPVEVPVFEDGRAVAA</sequence>
<dbReference type="InterPro" id="IPR012132">
    <property type="entry name" value="GMC_OxRdtase"/>
</dbReference>
<organism evidence="8">
    <name type="scientific">Caulobacter sp. (strain K31)</name>
    <dbReference type="NCBI Taxonomy" id="366602"/>
    <lineage>
        <taxon>Bacteria</taxon>
        <taxon>Pseudomonadati</taxon>
        <taxon>Pseudomonadota</taxon>
        <taxon>Alphaproteobacteria</taxon>
        <taxon>Caulobacterales</taxon>
        <taxon>Caulobacteraceae</taxon>
        <taxon>Caulobacter</taxon>
    </lineage>
</organism>
<dbReference type="STRING" id="366602.Caul_3744"/>
<dbReference type="SUPFAM" id="SSF51905">
    <property type="entry name" value="FAD/NAD(P)-binding domain"/>
    <property type="match status" value="1"/>
</dbReference>
<dbReference type="PANTHER" id="PTHR11552:SF147">
    <property type="entry name" value="CHOLINE DEHYDROGENASE, MITOCHONDRIAL"/>
    <property type="match status" value="1"/>
</dbReference>
<feature type="domain" description="Glucose-methanol-choline oxidoreductase N-terminal" evidence="6">
    <location>
        <begin position="84"/>
        <end position="107"/>
    </location>
</feature>
<proteinExistence type="inferred from homology"/>
<evidence type="ECO:0000256" key="3">
    <source>
        <dbReference type="ARBA" id="ARBA00022630"/>
    </source>
</evidence>
<dbReference type="PROSITE" id="PS51257">
    <property type="entry name" value="PROKAR_LIPOPROTEIN"/>
    <property type="match status" value="1"/>
</dbReference>
<evidence type="ECO:0000256" key="4">
    <source>
        <dbReference type="ARBA" id="ARBA00022827"/>
    </source>
</evidence>
<dbReference type="GO" id="GO:0008812">
    <property type="term" value="F:choline dehydrogenase activity"/>
    <property type="evidence" value="ECO:0007669"/>
    <property type="project" value="TreeGrafter"/>
</dbReference>
<dbReference type="Pfam" id="PF05199">
    <property type="entry name" value="GMC_oxred_C"/>
    <property type="match status" value="1"/>
</dbReference>
<comment type="similarity">
    <text evidence="2 5">Belongs to the GMC oxidoreductase family.</text>
</comment>
<accession>B0T8V4</accession>
<dbReference type="InterPro" id="IPR007867">
    <property type="entry name" value="GMC_OxRtase_C"/>
</dbReference>
<dbReference type="Gene3D" id="3.50.50.60">
    <property type="entry name" value="FAD/NAD(P)-binding domain"/>
    <property type="match status" value="1"/>
</dbReference>
<dbReference type="InterPro" id="IPR036188">
    <property type="entry name" value="FAD/NAD-bd_sf"/>
</dbReference>